<dbReference type="RefSeq" id="WP_323330971.1">
    <property type="nucleotide sequence ID" value="NZ_JAYFSI010000006.1"/>
</dbReference>
<evidence type="ECO:0000256" key="1">
    <source>
        <dbReference type="ARBA" id="ARBA00022491"/>
    </source>
</evidence>
<dbReference type="InterPro" id="IPR003012">
    <property type="entry name" value="Tet_transcr_reg_TetR"/>
</dbReference>
<evidence type="ECO:0000256" key="5">
    <source>
        <dbReference type="PROSITE-ProRule" id="PRU00335"/>
    </source>
</evidence>
<proteinExistence type="predicted"/>
<dbReference type="PRINTS" id="PR00455">
    <property type="entry name" value="HTHTETR"/>
</dbReference>
<evidence type="ECO:0000256" key="3">
    <source>
        <dbReference type="ARBA" id="ARBA00023125"/>
    </source>
</evidence>
<organism evidence="8 9">
    <name type="scientific">Amycolatopsis heterodermiae</name>
    <dbReference type="NCBI Taxonomy" id="3110235"/>
    <lineage>
        <taxon>Bacteria</taxon>
        <taxon>Bacillati</taxon>
        <taxon>Actinomycetota</taxon>
        <taxon>Actinomycetes</taxon>
        <taxon>Pseudonocardiales</taxon>
        <taxon>Pseudonocardiaceae</taxon>
        <taxon>Amycolatopsis</taxon>
    </lineage>
</organism>
<sequence length="224" mass="23409">MDTRTGPPRRGRPRRGQEPLSRRRIVDAAMALAEAEGVERLTMRGVAKHLGVDAMSLYNHVASRDALLDAITEAVLAGLRLPAPSGDLEADVRAVAGAFRSAAQQYPRCATLVLTRQLGAPAALGPTEAVLAVLDRAGFPPGRAVHALRTALAFLVGSLMREVSAGPAFSGADVEGAQQREVELRASGLPHVAAAAPDLAVCDHDEEFEFGLAALVAALEAVRG</sequence>
<dbReference type="PANTHER" id="PTHR30055">
    <property type="entry name" value="HTH-TYPE TRANSCRIPTIONAL REGULATOR RUTR"/>
    <property type="match status" value="1"/>
</dbReference>
<keyword evidence="9" id="KW-1185">Reference proteome</keyword>
<keyword evidence="2" id="KW-0805">Transcription regulation</keyword>
<dbReference type="Proteomes" id="UP001304298">
    <property type="component" value="Unassembled WGS sequence"/>
</dbReference>
<dbReference type="Gene3D" id="1.10.10.60">
    <property type="entry name" value="Homeodomain-like"/>
    <property type="match status" value="1"/>
</dbReference>
<dbReference type="Pfam" id="PF00440">
    <property type="entry name" value="TetR_N"/>
    <property type="match status" value="1"/>
</dbReference>
<keyword evidence="1" id="KW-0678">Repressor</keyword>
<evidence type="ECO:0000259" key="7">
    <source>
        <dbReference type="PROSITE" id="PS50977"/>
    </source>
</evidence>
<dbReference type="Pfam" id="PF02909">
    <property type="entry name" value="TetR_C_1"/>
    <property type="match status" value="1"/>
</dbReference>
<accession>A0ABU5RAG5</accession>
<gene>
    <name evidence="8" type="ORF">VA596_27070</name>
</gene>
<evidence type="ECO:0000256" key="6">
    <source>
        <dbReference type="SAM" id="MobiDB-lite"/>
    </source>
</evidence>
<dbReference type="InterPro" id="IPR004111">
    <property type="entry name" value="Repressor_TetR_C"/>
</dbReference>
<protein>
    <submittedName>
        <fullName evidence="8">TetR/AcrR family transcriptional regulator C-terminal domain-containing protein</fullName>
    </submittedName>
</protein>
<dbReference type="PANTHER" id="PTHR30055:SF151">
    <property type="entry name" value="TRANSCRIPTIONAL REGULATORY PROTEIN"/>
    <property type="match status" value="1"/>
</dbReference>
<evidence type="ECO:0000313" key="8">
    <source>
        <dbReference type="EMBL" id="MEA5363221.1"/>
    </source>
</evidence>
<feature type="region of interest" description="Disordered" evidence="6">
    <location>
        <begin position="1"/>
        <end position="21"/>
    </location>
</feature>
<dbReference type="InterPro" id="IPR009057">
    <property type="entry name" value="Homeodomain-like_sf"/>
</dbReference>
<evidence type="ECO:0000256" key="4">
    <source>
        <dbReference type="ARBA" id="ARBA00023163"/>
    </source>
</evidence>
<keyword evidence="4" id="KW-0804">Transcription</keyword>
<dbReference type="PRINTS" id="PR00400">
    <property type="entry name" value="TETREPRESSOR"/>
</dbReference>
<dbReference type="PROSITE" id="PS50977">
    <property type="entry name" value="HTH_TETR_2"/>
    <property type="match status" value="1"/>
</dbReference>
<dbReference type="Gene3D" id="1.10.357.10">
    <property type="entry name" value="Tetracycline Repressor, domain 2"/>
    <property type="match status" value="1"/>
</dbReference>
<name>A0ABU5RAG5_9PSEU</name>
<feature type="domain" description="HTH tetR-type" evidence="7">
    <location>
        <begin position="19"/>
        <end position="79"/>
    </location>
</feature>
<feature type="DNA-binding region" description="H-T-H motif" evidence="5">
    <location>
        <begin position="42"/>
        <end position="61"/>
    </location>
</feature>
<comment type="caution">
    <text evidence="8">The sequence shown here is derived from an EMBL/GenBank/DDBJ whole genome shotgun (WGS) entry which is preliminary data.</text>
</comment>
<evidence type="ECO:0000256" key="2">
    <source>
        <dbReference type="ARBA" id="ARBA00023015"/>
    </source>
</evidence>
<dbReference type="EMBL" id="JAYFSI010000006">
    <property type="protein sequence ID" value="MEA5363221.1"/>
    <property type="molecule type" value="Genomic_DNA"/>
</dbReference>
<reference evidence="8 9" key="1">
    <citation type="submission" date="2023-12" db="EMBL/GenBank/DDBJ databases">
        <title>Amycolatopsis sp. V23-08.</title>
        <authorList>
            <person name="Somphong A."/>
        </authorList>
    </citation>
    <scope>NUCLEOTIDE SEQUENCE [LARGE SCALE GENOMIC DNA]</scope>
    <source>
        <strain evidence="8 9">V23-08</strain>
    </source>
</reference>
<evidence type="ECO:0000313" key="9">
    <source>
        <dbReference type="Proteomes" id="UP001304298"/>
    </source>
</evidence>
<dbReference type="SUPFAM" id="SSF48498">
    <property type="entry name" value="Tetracyclin repressor-like, C-terminal domain"/>
    <property type="match status" value="1"/>
</dbReference>
<keyword evidence="3 5" id="KW-0238">DNA-binding</keyword>
<dbReference type="SUPFAM" id="SSF46689">
    <property type="entry name" value="Homeodomain-like"/>
    <property type="match status" value="1"/>
</dbReference>
<dbReference type="InterPro" id="IPR001647">
    <property type="entry name" value="HTH_TetR"/>
</dbReference>
<dbReference type="InterPro" id="IPR036271">
    <property type="entry name" value="Tet_transcr_reg_TetR-rel_C_sf"/>
</dbReference>
<dbReference type="InterPro" id="IPR050109">
    <property type="entry name" value="HTH-type_TetR-like_transc_reg"/>
</dbReference>